<comment type="caution">
    <text evidence="6">The sequence shown here is derived from an EMBL/GenBank/DDBJ whole genome shotgun (WGS) entry which is preliminary data.</text>
</comment>
<dbReference type="Pfam" id="PF24571">
    <property type="entry name" value="HEAT_SCC3-SA"/>
    <property type="match status" value="1"/>
</dbReference>
<keyword evidence="7" id="KW-1185">Reference proteome</keyword>
<evidence type="ECO:0000256" key="4">
    <source>
        <dbReference type="SAM" id="SignalP"/>
    </source>
</evidence>
<dbReference type="GO" id="GO:0007062">
    <property type="term" value="P:sister chromatid cohesion"/>
    <property type="evidence" value="ECO:0007669"/>
    <property type="project" value="UniProtKB-ARBA"/>
</dbReference>
<name>A0A7J7KA99_BUGNE</name>
<gene>
    <name evidence="6" type="ORF">EB796_006102</name>
</gene>
<evidence type="ECO:0000313" key="7">
    <source>
        <dbReference type="Proteomes" id="UP000593567"/>
    </source>
</evidence>
<evidence type="ECO:0000313" key="6">
    <source>
        <dbReference type="EMBL" id="KAF6035589.1"/>
    </source>
</evidence>
<comment type="similarity">
    <text evidence="1">Belongs to the SCC3 family.</text>
</comment>
<evidence type="ECO:0000259" key="5">
    <source>
        <dbReference type="PROSITE" id="PS51425"/>
    </source>
</evidence>
<dbReference type="InterPro" id="IPR056396">
    <property type="entry name" value="HEAT_SCC3-SA"/>
</dbReference>
<dbReference type="SUPFAM" id="SSF48371">
    <property type="entry name" value="ARM repeat"/>
    <property type="match status" value="1"/>
</dbReference>
<feature type="domain" description="SCD" evidence="5">
    <location>
        <begin position="298"/>
        <end position="384"/>
    </location>
</feature>
<feature type="region of interest" description="Disordered" evidence="3">
    <location>
        <begin position="44"/>
        <end position="83"/>
    </location>
</feature>
<organism evidence="6 7">
    <name type="scientific">Bugula neritina</name>
    <name type="common">Brown bryozoan</name>
    <name type="synonym">Sertularia neritina</name>
    <dbReference type="NCBI Taxonomy" id="10212"/>
    <lineage>
        <taxon>Eukaryota</taxon>
        <taxon>Metazoa</taxon>
        <taxon>Spiralia</taxon>
        <taxon>Lophotrochozoa</taxon>
        <taxon>Bryozoa</taxon>
        <taxon>Gymnolaemata</taxon>
        <taxon>Cheilostomatida</taxon>
        <taxon>Flustrina</taxon>
        <taxon>Buguloidea</taxon>
        <taxon>Bugulidae</taxon>
        <taxon>Bugula</taxon>
    </lineage>
</organism>
<dbReference type="GO" id="GO:0008278">
    <property type="term" value="C:cohesin complex"/>
    <property type="evidence" value="ECO:0007669"/>
    <property type="project" value="TreeGrafter"/>
</dbReference>
<dbReference type="InterPro" id="IPR020839">
    <property type="entry name" value="SCD"/>
</dbReference>
<dbReference type="PANTHER" id="PTHR11199">
    <property type="entry name" value="STROMAL ANTIGEN"/>
    <property type="match status" value="1"/>
</dbReference>
<dbReference type="GO" id="GO:0005634">
    <property type="term" value="C:nucleus"/>
    <property type="evidence" value="ECO:0007669"/>
    <property type="project" value="TreeGrafter"/>
</dbReference>
<protein>
    <submittedName>
        <fullName evidence="6">STAG2</fullName>
    </submittedName>
</protein>
<dbReference type="PROSITE" id="PS51425">
    <property type="entry name" value="SCD"/>
    <property type="match status" value="1"/>
</dbReference>
<feature type="chain" id="PRO_5029803254" evidence="4">
    <location>
        <begin position="24"/>
        <end position="727"/>
    </location>
</feature>
<dbReference type="PANTHER" id="PTHR11199:SF0">
    <property type="entry name" value="LD34181P-RELATED"/>
    <property type="match status" value="1"/>
</dbReference>
<proteinExistence type="inferred from homology"/>
<evidence type="ECO:0000256" key="1">
    <source>
        <dbReference type="ARBA" id="ARBA00005486"/>
    </source>
</evidence>
<dbReference type="AlphaFoldDB" id="A0A7J7KA99"/>
<reference evidence="6" key="1">
    <citation type="submission" date="2020-06" db="EMBL/GenBank/DDBJ databases">
        <title>Draft genome of Bugula neritina, a colonial animal packing powerful symbionts and potential medicines.</title>
        <authorList>
            <person name="Rayko M."/>
        </authorList>
    </citation>
    <scope>NUCLEOTIDE SEQUENCE [LARGE SCALE GENOMIC DNA]</scope>
    <source>
        <strain evidence="6">Kwan_BN1</strain>
    </source>
</reference>
<dbReference type="GO" id="GO:0000785">
    <property type="term" value="C:chromatin"/>
    <property type="evidence" value="ECO:0007669"/>
    <property type="project" value="TreeGrafter"/>
</dbReference>
<dbReference type="Pfam" id="PF08514">
    <property type="entry name" value="STAG"/>
    <property type="match status" value="1"/>
</dbReference>
<dbReference type="GO" id="GO:0003682">
    <property type="term" value="F:chromatin binding"/>
    <property type="evidence" value="ECO:0007669"/>
    <property type="project" value="TreeGrafter"/>
</dbReference>
<feature type="signal peptide" evidence="4">
    <location>
        <begin position="1"/>
        <end position="23"/>
    </location>
</feature>
<dbReference type="InterPro" id="IPR013721">
    <property type="entry name" value="STAG"/>
</dbReference>
<accession>A0A7J7KA99</accession>
<dbReference type="Proteomes" id="UP000593567">
    <property type="component" value="Unassembled WGS sequence"/>
</dbReference>
<dbReference type="EMBL" id="VXIV02000857">
    <property type="protein sequence ID" value="KAF6035589.1"/>
    <property type="molecule type" value="Genomic_DNA"/>
</dbReference>
<dbReference type="Pfam" id="PF21581">
    <property type="entry name" value="SCD"/>
    <property type="match status" value="1"/>
</dbReference>
<feature type="compositionally biased region" description="Basic residues" evidence="3">
    <location>
        <begin position="73"/>
        <end position="82"/>
    </location>
</feature>
<dbReference type="InterPro" id="IPR016024">
    <property type="entry name" value="ARM-type_fold"/>
</dbReference>
<dbReference type="OrthoDB" id="498590at2759"/>
<keyword evidence="2" id="KW-0175">Coiled coil</keyword>
<evidence type="ECO:0000256" key="3">
    <source>
        <dbReference type="SAM" id="MobiDB-lite"/>
    </source>
</evidence>
<evidence type="ECO:0000256" key="2">
    <source>
        <dbReference type="SAM" id="Coils"/>
    </source>
</evidence>
<feature type="region of interest" description="Disordered" evidence="3">
    <location>
        <begin position="447"/>
        <end position="466"/>
    </location>
</feature>
<sequence length="727" mass="83398">MIILKNLECISSVLLLRFSALWIQCTMPGTRKAKLVAKETIANVQQPSTRRRDASQASSTEADEGDLMPPPPRQKRKVHHSKTSAGKPLFELLISTRADMQSVAQDWVEVYKNDRDTGLLQMFQLFIQSSGCRGHIDEEMQANMEFAEIIRKMTEEFDEESADYPLIMADRNYKKLRANLADFIRHVIQQCQHSFVYDGYLVDNISSFLTGLTDSQVRAFRHTSTLLTMKLMTALVDVAVSVEQAKENARRQYESEKSKHQSKKAGERLNALQHKKQELDQNHTELLNMLTFIFRGVFVFRYRDVVPDIRSISINELGLWICKLPSLYLEDSYLKYLGWTLYDRVSDVRLTCVKAISSLYELEDGYENKLELFTHRFKDRIVEMTLDKDYEVAIAAVKLILVITKNNSNVMSLRDAENVYELVFSSNRGVAQASADFLNFKMIDGPEGEESDAPSRGKKSGANEQNPNYAKLKTVVQFFHESELHEHATYLVDSLWDINPMLKDWKAMTELLLDESATDEALTQDQESRLIDIMSCCVHQAATGEYPPGRGAAHRKLTGKEQKQARDDKYDMTEHLLRLCRHFCQSSLFPQFGSEKENINHLLKIATHFDLDVYTKSRKEKHLHHLLNMLRDLVEKQSDQSTLQACADVFDYFCNDQYSTFAKVDLAKSSLVDSLITKYKDAWLLCIEEGDSSDEAIYSLYSATKKLHSFSAIHAVHATTIIDIWRV</sequence>
<dbReference type="InterPro" id="IPR039662">
    <property type="entry name" value="Cohesin_Scc3/SA"/>
</dbReference>
<keyword evidence="4" id="KW-0732">Signal</keyword>
<feature type="coiled-coil region" evidence="2">
    <location>
        <begin position="239"/>
        <end position="289"/>
    </location>
</feature>